<evidence type="ECO:0000256" key="3">
    <source>
        <dbReference type="ARBA" id="ARBA00004496"/>
    </source>
</evidence>
<dbReference type="InterPro" id="IPR038298">
    <property type="entry name" value="Daxx_N_sf"/>
</dbReference>
<comment type="subcellular location">
    <subcellularLocation>
        <location evidence="2">Chromosome</location>
    </subcellularLocation>
    <subcellularLocation>
        <location evidence="3">Cytoplasm</location>
    </subcellularLocation>
    <subcellularLocation>
        <location evidence="1">Nucleus</location>
    </subcellularLocation>
</comment>
<feature type="domain" description="Daxx histone-binding" evidence="11">
    <location>
        <begin position="352"/>
        <end position="433"/>
    </location>
</feature>
<dbReference type="GO" id="GO:0005694">
    <property type="term" value="C:chromosome"/>
    <property type="evidence" value="ECO:0007669"/>
    <property type="project" value="UniProtKB-SubCell"/>
</dbReference>
<reference evidence="12 13" key="1">
    <citation type="submission" date="2020-11" db="EMBL/GenBank/DDBJ databases">
        <authorList>
            <person name="Wallbank WR R."/>
            <person name="Pardo Diaz C."/>
            <person name="Kozak K."/>
            <person name="Martin S."/>
            <person name="Jiggins C."/>
            <person name="Moest M."/>
            <person name="Warren A I."/>
            <person name="Generalovic N T."/>
            <person name="Byers J.R.P. K."/>
            <person name="Montejo-Kovacevich G."/>
            <person name="Yen C E."/>
        </authorList>
    </citation>
    <scope>NUCLEOTIDE SEQUENCE [LARGE SCALE GENOMIC DNA]</scope>
</reference>
<dbReference type="GO" id="GO:0016605">
    <property type="term" value="C:PML body"/>
    <property type="evidence" value="ECO:0007669"/>
    <property type="project" value="TreeGrafter"/>
</dbReference>
<organism evidence="12 13">
    <name type="scientific">Hermetia illucens</name>
    <name type="common">Black soldier fly</name>
    <dbReference type="NCBI Taxonomy" id="343691"/>
    <lineage>
        <taxon>Eukaryota</taxon>
        <taxon>Metazoa</taxon>
        <taxon>Ecdysozoa</taxon>
        <taxon>Arthropoda</taxon>
        <taxon>Hexapoda</taxon>
        <taxon>Insecta</taxon>
        <taxon>Pterygota</taxon>
        <taxon>Neoptera</taxon>
        <taxon>Endopterygota</taxon>
        <taxon>Diptera</taxon>
        <taxon>Brachycera</taxon>
        <taxon>Stratiomyomorpha</taxon>
        <taxon>Stratiomyidae</taxon>
        <taxon>Hermetiinae</taxon>
        <taxon>Hermetia</taxon>
    </lineage>
</organism>
<evidence type="ECO:0000256" key="1">
    <source>
        <dbReference type="ARBA" id="ARBA00004123"/>
    </source>
</evidence>
<dbReference type="InParanoid" id="A0A7R8UQX8"/>
<dbReference type="GO" id="GO:0003714">
    <property type="term" value="F:transcription corepressor activity"/>
    <property type="evidence" value="ECO:0007669"/>
    <property type="project" value="TreeGrafter"/>
</dbReference>
<keyword evidence="5" id="KW-0963">Cytoplasm</keyword>
<dbReference type="Gene3D" id="1.20.58.2170">
    <property type="match status" value="1"/>
</dbReference>
<dbReference type="GO" id="GO:0042393">
    <property type="term" value="F:histone binding"/>
    <property type="evidence" value="ECO:0007669"/>
    <property type="project" value="InterPro"/>
</dbReference>
<evidence type="ECO:0000256" key="7">
    <source>
        <dbReference type="ARBA" id="ARBA00023054"/>
    </source>
</evidence>
<dbReference type="GO" id="GO:0006915">
    <property type="term" value="P:apoptotic process"/>
    <property type="evidence" value="ECO:0007669"/>
    <property type="project" value="UniProtKB-KW"/>
</dbReference>
<accession>A0A7R8UQX8</accession>
<name>A0A7R8UQX8_HERIL</name>
<evidence type="ECO:0000256" key="10">
    <source>
        <dbReference type="SAM" id="MobiDB-lite"/>
    </source>
</evidence>
<keyword evidence="8" id="KW-0143">Chaperone</keyword>
<gene>
    <name evidence="12" type="ORF">HERILL_LOCUS8239</name>
</gene>
<dbReference type="GO" id="GO:0050681">
    <property type="term" value="F:nuclear androgen receptor binding"/>
    <property type="evidence" value="ECO:0007669"/>
    <property type="project" value="TreeGrafter"/>
</dbReference>
<keyword evidence="4" id="KW-0158">Chromosome</keyword>
<evidence type="ECO:0000313" key="12">
    <source>
        <dbReference type="EMBL" id="CAD7085392.1"/>
    </source>
</evidence>
<evidence type="ECO:0000313" key="13">
    <source>
        <dbReference type="Proteomes" id="UP000594454"/>
    </source>
</evidence>
<feature type="compositionally biased region" description="Basic and acidic residues" evidence="10">
    <location>
        <begin position="20"/>
        <end position="31"/>
    </location>
</feature>
<sequence length="530" mass="60771">MTSIIVLDSSEDESDAAAETIRKTAERKQTSDHNVYPELIKGSTLPGNSSPRYSKENIELKRKDENDIEKPRKRIKPTLVSKTINKGNFVGSITQIETGNNEVIYTAKRRQSDIAESTELHVDEHNFIQNLEGLDKLKKSENNENLLTPTFNALIEACKKADSSNDMNILIEKKLLKYYHSVHPDFVTSKGFCKTVKLVHEQIESKPELVYYQLRTVFEELKIRRKSNTAVMSNEDVSSTGNERRDRQIRLLSKGLLSLTKRIEKLEETDVDFGDEDNSAYLQLERLKKHACKIYDKICDLTGESRHAHRAVKKPVTFQGTCYPQFNKTLQAFVNRTETFPDFFDVLRCLEHCNTHYSFELRNDEMKKIAQDAFLKIGKLLQNRRKADLYETVAHFAGVSPDPALEDEELNAKLAENQKFHTKIGSIIDRYAKEQELSAKEYRTNDEKSVNMQDSHLADKENQNIECQGINKGRFKQTDKAVTEVESFISVINESKDESASLKIEEERTDNIAAEIDNLDEIIISDEDDS</sequence>
<feature type="region of interest" description="Disordered" evidence="10">
    <location>
        <begin position="1"/>
        <end position="60"/>
    </location>
</feature>
<dbReference type="AlphaFoldDB" id="A0A7R8UQX8"/>
<dbReference type="InterPro" id="IPR046426">
    <property type="entry name" value="DAXX_histone-bd_sf"/>
</dbReference>
<dbReference type="PANTHER" id="PTHR12766">
    <property type="entry name" value="DEATH DOMAIN-ASSOCIATED PROTEIN 6 DAXX"/>
    <property type="match status" value="1"/>
</dbReference>
<keyword evidence="6" id="KW-0053">Apoptosis</keyword>
<evidence type="ECO:0000256" key="5">
    <source>
        <dbReference type="ARBA" id="ARBA00022490"/>
    </source>
</evidence>
<dbReference type="OrthoDB" id="7492809at2759"/>
<dbReference type="InterPro" id="IPR046378">
    <property type="entry name" value="DAXX_histone-bd"/>
</dbReference>
<evidence type="ECO:0000256" key="9">
    <source>
        <dbReference type="ARBA" id="ARBA00023242"/>
    </source>
</evidence>
<keyword evidence="9" id="KW-0539">Nucleus</keyword>
<keyword evidence="13" id="KW-1185">Reference proteome</keyword>
<dbReference type="GO" id="GO:0005737">
    <property type="term" value="C:cytoplasm"/>
    <property type="evidence" value="ECO:0007669"/>
    <property type="project" value="UniProtKB-SubCell"/>
</dbReference>
<dbReference type="Gene3D" id="1.10.8.810">
    <property type="entry name" value="Daxx helical bundle domain"/>
    <property type="match status" value="1"/>
</dbReference>
<dbReference type="PANTHER" id="PTHR12766:SF7">
    <property type="entry name" value="DEATH DOMAIN-ASSOCIATED PROTEIN 6"/>
    <property type="match status" value="1"/>
</dbReference>
<dbReference type="FunFam" id="1.20.58.2170:FF:000001">
    <property type="entry name" value="Death domain-associated protein 6"/>
    <property type="match status" value="1"/>
</dbReference>
<evidence type="ECO:0000256" key="6">
    <source>
        <dbReference type="ARBA" id="ARBA00022703"/>
    </source>
</evidence>
<evidence type="ECO:0000259" key="11">
    <source>
        <dbReference type="Pfam" id="PF20920"/>
    </source>
</evidence>
<dbReference type="CDD" id="cd13150">
    <property type="entry name" value="DAXX_histone_binding"/>
    <property type="match status" value="1"/>
</dbReference>
<evidence type="ECO:0000256" key="2">
    <source>
        <dbReference type="ARBA" id="ARBA00004286"/>
    </source>
</evidence>
<protein>
    <recommendedName>
        <fullName evidence="11">Daxx histone-binding domain-containing protein</fullName>
    </recommendedName>
</protein>
<dbReference type="EMBL" id="LR899011">
    <property type="protein sequence ID" value="CAD7085392.1"/>
    <property type="molecule type" value="Genomic_DNA"/>
</dbReference>
<dbReference type="GO" id="GO:0003713">
    <property type="term" value="F:transcription coactivator activity"/>
    <property type="evidence" value="ECO:0007669"/>
    <property type="project" value="TreeGrafter"/>
</dbReference>
<proteinExistence type="predicted"/>
<dbReference type="Pfam" id="PF20920">
    <property type="entry name" value="DAXX_hist_bd"/>
    <property type="match status" value="1"/>
</dbReference>
<keyword evidence="7" id="KW-0175">Coiled coil</keyword>
<evidence type="ECO:0000256" key="4">
    <source>
        <dbReference type="ARBA" id="ARBA00022454"/>
    </source>
</evidence>
<dbReference type="Proteomes" id="UP000594454">
    <property type="component" value="Chromosome 3"/>
</dbReference>
<evidence type="ECO:0000256" key="8">
    <source>
        <dbReference type="ARBA" id="ARBA00023186"/>
    </source>
</evidence>